<keyword evidence="2" id="KW-0645">Protease</keyword>
<feature type="domain" description="Prohead serine protease" evidence="5">
    <location>
        <begin position="28"/>
        <end position="199"/>
    </location>
</feature>
<keyword evidence="7" id="KW-1185">Reference proteome</keyword>
<comment type="caution">
    <text evidence="6">The sequence shown here is derived from an EMBL/GenBank/DDBJ whole genome shotgun (WGS) entry which is preliminary data.</text>
</comment>
<reference evidence="6 7" key="1">
    <citation type="submission" date="2016-01" db="EMBL/GenBank/DDBJ databases">
        <title>Streptomyces amritsarensis strain MTCC 11845 genome sequencing and assembly.</title>
        <authorList>
            <person name="Sharma D."/>
            <person name="Nair G.R."/>
            <person name="Kaur G."/>
            <person name="Manhas R.K."/>
            <person name="Mayilraj S."/>
        </authorList>
    </citation>
    <scope>NUCLEOTIDE SEQUENCE [LARGE SCALE GENOMIC DNA]</scope>
    <source>
        <strain evidence="6 7">MTCC 11845</strain>
    </source>
</reference>
<evidence type="ECO:0000256" key="4">
    <source>
        <dbReference type="SAM" id="MobiDB-lite"/>
    </source>
</evidence>
<proteinExistence type="predicted"/>
<sequence length="353" mass="38749">MTGTVHAVARDLTRSAPFRFRAAAEPDDGDGRTLSGYAAVFGRDTEIDSWEGTFTETIRKGAFRKTIRESTPVMQFDHGHHPLIGSIPIGAIEDLREDDEGLYVQARLSENWLIEPVREAIANQTVTGMSFRFEVVRDEWRDAAGKLVKPEELMDLLWMPGDRGPLRRELVELKCRELGPVVFPAYAGTSVSVRARGMADELARSGDMTRQIRQSLARDAAAPTVPDDPDLRREVATSLLFGRPGDITRGEHLVVDLSPATDPEKLADTVRDTLRRVRQNAAPPTPGHPAHQTTTQGAPLEREHPPAPGTSDAPPSDGHPSTPDTTRSALLREQIREIAGLMADKLAPIAEDN</sequence>
<evidence type="ECO:0000256" key="1">
    <source>
        <dbReference type="ARBA" id="ARBA00022612"/>
    </source>
</evidence>
<evidence type="ECO:0000256" key="2">
    <source>
        <dbReference type="ARBA" id="ARBA00022670"/>
    </source>
</evidence>
<dbReference type="InterPro" id="IPR006433">
    <property type="entry name" value="Prohead_protease"/>
</dbReference>
<protein>
    <submittedName>
        <fullName evidence="6">Phage prohead protein</fullName>
    </submittedName>
</protein>
<keyword evidence="1" id="KW-1188">Viral release from host cell</keyword>
<organism evidence="6 7">
    <name type="scientific">Streptomyces amritsarensis</name>
    <dbReference type="NCBI Taxonomy" id="681158"/>
    <lineage>
        <taxon>Bacteria</taxon>
        <taxon>Bacillati</taxon>
        <taxon>Actinomycetota</taxon>
        <taxon>Actinomycetes</taxon>
        <taxon>Kitasatosporales</taxon>
        <taxon>Streptomycetaceae</taxon>
        <taxon>Streptomyces</taxon>
    </lineage>
</organism>
<evidence type="ECO:0000256" key="3">
    <source>
        <dbReference type="ARBA" id="ARBA00022801"/>
    </source>
</evidence>
<dbReference type="Pfam" id="PF04586">
    <property type="entry name" value="Peptidase_S78"/>
    <property type="match status" value="1"/>
</dbReference>
<keyword evidence="3" id="KW-0378">Hydrolase</keyword>
<accession>A0ABX3GBW7</accession>
<evidence type="ECO:0000313" key="7">
    <source>
        <dbReference type="Proteomes" id="UP000187151"/>
    </source>
</evidence>
<dbReference type="RefSeq" id="WP_076043238.1">
    <property type="nucleotide sequence ID" value="NZ_MQUR01000005.1"/>
</dbReference>
<evidence type="ECO:0000313" key="6">
    <source>
        <dbReference type="EMBL" id="OLZ72565.1"/>
    </source>
</evidence>
<feature type="region of interest" description="Disordered" evidence="4">
    <location>
        <begin position="279"/>
        <end position="335"/>
    </location>
</feature>
<evidence type="ECO:0000259" key="5">
    <source>
        <dbReference type="Pfam" id="PF04586"/>
    </source>
</evidence>
<name>A0ABX3GBW7_9ACTN</name>
<gene>
    <name evidence="6" type="ORF">AVW11_04010</name>
</gene>
<dbReference type="InterPro" id="IPR054613">
    <property type="entry name" value="Peptidase_S78_dom"/>
</dbReference>
<dbReference type="NCBIfam" id="TIGR01543">
    <property type="entry name" value="proheadase_HK97"/>
    <property type="match status" value="1"/>
</dbReference>
<dbReference type="Proteomes" id="UP000187151">
    <property type="component" value="Unassembled WGS sequence"/>
</dbReference>
<dbReference type="EMBL" id="MQUR01000005">
    <property type="protein sequence ID" value="OLZ72565.1"/>
    <property type="molecule type" value="Genomic_DNA"/>
</dbReference>